<keyword evidence="3" id="KW-1185">Reference proteome</keyword>
<name>A0ABD3V2Q0_SINWO</name>
<organism evidence="2 3">
    <name type="scientific">Sinanodonta woodiana</name>
    <name type="common">Chinese pond mussel</name>
    <name type="synonym">Anodonta woodiana</name>
    <dbReference type="NCBI Taxonomy" id="1069815"/>
    <lineage>
        <taxon>Eukaryota</taxon>
        <taxon>Metazoa</taxon>
        <taxon>Spiralia</taxon>
        <taxon>Lophotrochozoa</taxon>
        <taxon>Mollusca</taxon>
        <taxon>Bivalvia</taxon>
        <taxon>Autobranchia</taxon>
        <taxon>Heteroconchia</taxon>
        <taxon>Palaeoheterodonta</taxon>
        <taxon>Unionida</taxon>
        <taxon>Unionoidea</taxon>
        <taxon>Unionidae</taxon>
        <taxon>Unioninae</taxon>
        <taxon>Sinanodonta</taxon>
    </lineage>
</organism>
<dbReference type="EMBL" id="JBJQND010000014">
    <property type="protein sequence ID" value="KAL3854800.1"/>
    <property type="molecule type" value="Genomic_DNA"/>
</dbReference>
<proteinExistence type="predicted"/>
<dbReference type="InterPro" id="IPR007110">
    <property type="entry name" value="Ig-like_dom"/>
</dbReference>
<sequence length="86" mass="10059">MEKVSFVIFILLSPSDGHNILNRVIPESSLKENVDRLEFSPLPNWPDSQFYEEDGPDIKLRCSLSSKTKRLQMKWYRNNMELDSGQ</sequence>
<reference evidence="2 3" key="1">
    <citation type="submission" date="2024-11" db="EMBL/GenBank/DDBJ databases">
        <title>Chromosome-level genome assembly of the freshwater bivalve Anodonta woodiana.</title>
        <authorList>
            <person name="Chen X."/>
        </authorList>
    </citation>
    <scope>NUCLEOTIDE SEQUENCE [LARGE SCALE GENOMIC DNA]</scope>
    <source>
        <strain evidence="2">MN2024</strain>
        <tissue evidence="2">Gills</tissue>
    </source>
</reference>
<evidence type="ECO:0000313" key="2">
    <source>
        <dbReference type="EMBL" id="KAL3854800.1"/>
    </source>
</evidence>
<dbReference type="Proteomes" id="UP001634394">
    <property type="component" value="Unassembled WGS sequence"/>
</dbReference>
<evidence type="ECO:0000313" key="3">
    <source>
        <dbReference type="Proteomes" id="UP001634394"/>
    </source>
</evidence>
<feature type="domain" description="Ig-like" evidence="1">
    <location>
        <begin position="26"/>
        <end position="86"/>
    </location>
</feature>
<evidence type="ECO:0000259" key="1">
    <source>
        <dbReference type="PROSITE" id="PS50835"/>
    </source>
</evidence>
<accession>A0ABD3V2Q0</accession>
<dbReference type="PROSITE" id="PS50835">
    <property type="entry name" value="IG_LIKE"/>
    <property type="match status" value="1"/>
</dbReference>
<feature type="non-terminal residue" evidence="2">
    <location>
        <position position="86"/>
    </location>
</feature>
<dbReference type="AlphaFoldDB" id="A0ABD3V2Q0"/>
<gene>
    <name evidence="2" type="ORF">ACJMK2_014049</name>
</gene>
<protein>
    <recommendedName>
        <fullName evidence="1">Ig-like domain-containing protein</fullName>
    </recommendedName>
</protein>
<comment type="caution">
    <text evidence="2">The sequence shown here is derived from an EMBL/GenBank/DDBJ whole genome shotgun (WGS) entry which is preliminary data.</text>
</comment>